<feature type="region of interest" description="Disordered" evidence="2">
    <location>
        <begin position="442"/>
        <end position="469"/>
    </location>
</feature>
<evidence type="ECO:0000256" key="2">
    <source>
        <dbReference type="SAM" id="MobiDB-lite"/>
    </source>
</evidence>
<gene>
    <name evidence="4" type="primary">MLH3</name>
    <name evidence="4" type="ORF">QQS21_009808</name>
</gene>
<dbReference type="InterPro" id="IPR042120">
    <property type="entry name" value="MutL_C_dimsub"/>
</dbReference>
<dbReference type="Gene3D" id="3.30.565.10">
    <property type="entry name" value="Histidine kinase-like ATPase, C-terminal domain"/>
    <property type="match status" value="1"/>
</dbReference>
<evidence type="ECO:0000313" key="4">
    <source>
        <dbReference type="EMBL" id="KAK2592498.1"/>
    </source>
</evidence>
<feature type="region of interest" description="Disordered" evidence="2">
    <location>
        <begin position="492"/>
        <end position="525"/>
    </location>
</feature>
<feature type="domain" description="MutL C-terminal dimerisation" evidence="3">
    <location>
        <begin position="626"/>
        <end position="813"/>
    </location>
</feature>
<dbReference type="GO" id="GO:0006298">
    <property type="term" value="P:mismatch repair"/>
    <property type="evidence" value="ECO:0007669"/>
    <property type="project" value="InterPro"/>
</dbReference>
<organism evidence="4 5">
    <name type="scientific">Conoideocrella luteorostrata</name>
    <dbReference type="NCBI Taxonomy" id="1105319"/>
    <lineage>
        <taxon>Eukaryota</taxon>
        <taxon>Fungi</taxon>
        <taxon>Dikarya</taxon>
        <taxon>Ascomycota</taxon>
        <taxon>Pezizomycotina</taxon>
        <taxon>Sordariomycetes</taxon>
        <taxon>Hypocreomycetidae</taxon>
        <taxon>Hypocreales</taxon>
        <taxon>Clavicipitaceae</taxon>
        <taxon>Conoideocrella</taxon>
    </lineage>
</organism>
<reference evidence="4" key="1">
    <citation type="submission" date="2023-06" db="EMBL/GenBank/DDBJ databases">
        <title>Conoideocrella luteorostrata (Hypocreales: Clavicipitaceae), a potential biocontrol fungus for elongate hemlock scale in United States Christmas tree production areas.</title>
        <authorList>
            <person name="Barrett H."/>
            <person name="Lovett B."/>
            <person name="Macias A.M."/>
            <person name="Stajich J.E."/>
            <person name="Kasson M.T."/>
        </authorList>
    </citation>
    <scope>NUCLEOTIDE SEQUENCE</scope>
    <source>
        <strain evidence="4">ARSEF 14590</strain>
    </source>
</reference>
<dbReference type="GO" id="GO:0016887">
    <property type="term" value="F:ATP hydrolysis activity"/>
    <property type="evidence" value="ECO:0007669"/>
    <property type="project" value="InterPro"/>
</dbReference>
<feature type="compositionally biased region" description="Polar residues" evidence="2">
    <location>
        <begin position="508"/>
        <end position="525"/>
    </location>
</feature>
<dbReference type="GO" id="GO:0140664">
    <property type="term" value="F:ATP-dependent DNA damage sensor activity"/>
    <property type="evidence" value="ECO:0007669"/>
    <property type="project" value="InterPro"/>
</dbReference>
<dbReference type="PANTHER" id="PTHR10073">
    <property type="entry name" value="DNA MISMATCH REPAIR PROTEIN MLH, PMS, MUTL"/>
    <property type="match status" value="1"/>
</dbReference>
<dbReference type="Gene3D" id="3.30.1540.20">
    <property type="entry name" value="MutL, C-terminal domain, dimerisation subdomain"/>
    <property type="match status" value="1"/>
</dbReference>
<name>A0AAJ0FVB0_9HYPO</name>
<feature type="region of interest" description="Disordered" evidence="2">
    <location>
        <begin position="381"/>
        <end position="416"/>
    </location>
</feature>
<accession>A0AAJ0FVB0</accession>
<dbReference type="InterPro" id="IPR038973">
    <property type="entry name" value="MutL/Mlh/Pms-like"/>
</dbReference>
<dbReference type="AlphaFoldDB" id="A0AAJ0FVB0"/>
<feature type="compositionally biased region" description="Polar residues" evidence="2">
    <location>
        <begin position="389"/>
        <end position="398"/>
    </location>
</feature>
<evidence type="ECO:0000259" key="3">
    <source>
        <dbReference type="SMART" id="SM00853"/>
    </source>
</evidence>
<dbReference type="Pfam" id="PF08676">
    <property type="entry name" value="MutL_C"/>
    <property type="match status" value="1"/>
</dbReference>
<proteinExistence type="inferred from homology"/>
<dbReference type="GO" id="GO:0005524">
    <property type="term" value="F:ATP binding"/>
    <property type="evidence" value="ECO:0007669"/>
    <property type="project" value="InterPro"/>
</dbReference>
<evidence type="ECO:0000313" key="5">
    <source>
        <dbReference type="Proteomes" id="UP001251528"/>
    </source>
</evidence>
<dbReference type="SUPFAM" id="SSF118116">
    <property type="entry name" value="DNA mismatch repair protein MutL"/>
    <property type="match status" value="1"/>
</dbReference>
<dbReference type="Proteomes" id="UP001251528">
    <property type="component" value="Unassembled WGS sequence"/>
</dbReference>
<dbReference type="GO" id="GO:0032300">
    <property type="term" value="C:mismatch repair complex"/>
    <property type="evidence" value="ECO:0007669"/>
    <property type="project" value="InterPro"/>
</dbReference>
<dbReference type="InterPro" id="IPR042121">
    <property type="entry name" value="MutL_C_regsub"/>
</dbReference>
<dbReference type="InterPro" id="IPR014790">
    <property type="entry name" value="MutL_C"/>
</dbReference>
<dbReference type="PANTHER" id="PTHR10073:SF47">
    <property type="entry name" value="DNA MISMATCH REPAIR PROTEIN MLH3"/>
    <property type="match status" value="1"/>
</dbReference>
<dbReference type="SUPFAM" id="SSF55874">
    <property type="entry name" value="ATPase domain of HSP90 chaperone/DNA topoisomerase II/histidine kinase"/>
    <property type="match status" value="1"/>
</dbReference>
<sequence>MSIRPLSKVAVDKIKSSSAVTSLNEVVCGLLRNSLDARSSKVNIHLDFALGNCVVEDDGLGVDPSEFGPDGGLGKLHHTSKIPPNPKLHGSHGNFLASVANLSLLAITSQHHRHETQAFLSVHNGQVLARHVPAPPDQRFDFFSHGTRVSIRNLFGSMPVRVKQRGLLFSDRTRTDKEWETLIRDMAALLVAWPSEVSLLLREAKTQRETRLRSGNTDLVCRTSRLFTQAGLAESEDAGSWVPVSASSRRVRIKGAISKVPVATRRSQIMCLGIRPVPNSFGTNVLYEEANKIFTLSSFGLVEGDERDKVQGKPKKGVERWPMFYLEIHLLGAGEGIPVDDVLGDSQHCLQAIIDLLKVVCYGFLKKYCLRPNRIVRSDPKPTNAHVLRSSQRRTGQATMRHMSQAGTRPPSASGDYEFDQPYSPFDTWNRIKVGKAISTKSTAGCGAEPPDAPNVKPATETPHRLMGDNGELLRTPFGDVDEIRAVNVTQPQSRDMHGTGDEVSGEVDNSANETTESTGDVHSNSVPARKQVLPVHRSLESRPKSQPEEWLQGVLRSWKNPIFETTEPRIPTVHQDLAGTERAVEVRRDGQWSKFFPHANDVQFEAIAMSLSGRVSRSALASAEVIGQVDRKFILLQLPLHTAEGSPSSDPSSALIMIDQHAADERYRLEELMSLYFEPSGDRLDAVTQSLERPVLFEVSARECELLQRHHTHFQMWGVIYNIERVKDAIGYKIKVSGLPPSILERCRSEPKLIIDLMRREIWQYEDGSLPPRPSHEPGRSWVSCFHSCPRGILELLHSRSCRSAIMFNDELSMEECIQLVRQLARCAFPFQCAHGRPSMVPVVDVGLGSGRLGYWKESNLSLGIDRWAGWLADRG</sequence>
<evidence type="ECO:0000256" key="1">
    <source>
        <dbReference type="ARBA" id="ARBA00006082"/>
    </source>
</evidence>
<dbReference type="Pfam" id="PF13589">
    <property type="entry name" value="HATPase_c_3"/>
    <property type="match status" value="1"/>
</dbReference>
<comment type="caution">
    <text evidence="4">The sequence shown here is derived from an EMBL/GenBank/DDBJ whole genome shotgun (WGS) entry which is preliminary data.</text>
</comment>
<dbReference type="InterPro" id="IPR036890">
    <property type="entry name" value="HATPase_C_sf"/>
</dbReference>
<dbReference type="InterPro" id="IPR037198">
    <property type="entry name" value="MutL_C_sf"/>
</dbReference>
<dbReference type="EMBL" id="JASWJB010000263">
    <property type="protein sequence ID" value="KAK2592498.1"/>
    <property type="molecule type" value="Genomic_DNA"/>
</dbReference>
<dbReference type="Gene3D" id="3.30.1370.100">
    <property type="entry name" value="MutL, C-terminal domain, regulatory subdomain"/>
    <property type="match status" value="1"/>
</dbReference>
<protein>
    <submittedName>
        <fullName evidence="4">DNA mismatch repair protein</fullName>
    </submittedName>
</protein>
<keyword evidence="5" id="KW-1185">Reference proteome</keyword>
<comment type="similarity">
    <text evidence="1">Belongs to the DNA mismatch repair MutL/HexB family.</text>
</comment>
<dbReference type="SMART" id="SM00853">
    <property type="entry name" value="MutL_C"/>
    <property type="match status" value="1"/>
</dbReference>